<feature type="compositionally biased region" description="Basic and acidic residues" evidence="1">
    <location>
        <begin position="11"/>
        <end position="31"/>
    </location>
</feature>
<dbReference type="AlphaFoldDB" id="A0A5C7S572"/>
<feature type="region of interest" description="Disordered" evidence="1">
    <location>
        <begin position="47"/>
        <end position="81"/>
    </location>
</feature>
<dbReference type="RefSeq" id="WP_004301214.1">
    <property type="nucleotide sequence ID" value="NZ_JAKLLK010000026.1"/>
</dbReference>
<dbReference type="EMBL" id="SSFD01000367">
    <property type="protein sequence ID" value="TXH79028.1"/>
    <property type="molecule type" value="Genomic_DNA"/>
</dbReference>
<protein>
    <submittedName>
        <fullName evidence="2">Uncharacterized protein</fullName>
    </submittedName>
</protein>
<organism evidence="2 3">
    <name type="scientific">Thauera aminoaromatica</name>
    <dbReference type="NCBI Taxonomy" id="164330"/>
    <lineage>
        <taxon>Bacteria</taxon>
        <taxon>Pseudomonadati</taxon>
        <taxon>Pseudomonadota</taxon>
        <taxon>Betaproteobacteria</taxon>
        <taxon>Rhodocyclales</taxon>
        <taxon>Zoogloeaceae</taxon>
        <taxon>Thauera</taxon>
    </lineage>
</organism>
<comment type="caution">
    <text evidence="2">The sequence shown here is derived from an EMBL/GenBank/DDBJ whole genome shotgun (WGS) entry which is preliminary data.</text>
</comment>
<feature type="region of interest" description="Disordered" evidence="1">
    <location>
        <begin position="1"/>
        <end position="31"/>
    </location>
</feature>
<evidence type="ECO:0000256" key="1">
    <source>
        <dbReference type="SAM" id="MobiDB-lite"/>
    </source>
</evidence>
<gene>
    <name evidence="2" type="ORF">E6Q80_21365</name>
</gene>
<sequence>MSEPSGLEVAGHPHRDDFAARGEHASGRGLGLDDHLATLDLLEAPMDLEDRAERRGSRSSPHSAAVMKRSGGSLPLGRFSG</sequence>
<proteinExistence type="predicted"/>
<evidence type="ECO:0000313" key="2">
    <source>
        <dbReference type="EMBL" id="TXH79028.1"/>
    </source>
</evidence>
<name>A0A5C7S572_THASP</name>
<evidence type="ECO:0000313" key="3">
    <source>
        <dbReference type="Proteomes" id="UP000321192"/>
    </source>
</evidence>
<accession>A0A5C7S572</accession>
<reference evidence="2 3" key="1">
    <citation type="submission" date="2018-09" db="EMBL/GenBank/DDBJ databases">
        <title>Metagenome Assembled Genomes from an Advanced Water Purification Facility.</title>
        <authorList>
            <person name="Stamps B.W."/>
            <person name="Spear J.R."/>
        </authorList>
    </citation>
    <scope>NUCLEOTIDE SEQUENCE [LARGE SCALE GENOMIC DNA]</scope>
    <source>
        <strain evidence="2">Bin_27_1</strain>
    </source>
</reference>
<dbReference type="Proteomes" id="UP000321192">
    <property type="component" value="Unassembled WGS sequence"/>
</dbReference>